<dbReference type="PANTHER" id="PTHR45786:SF74">
    <property type="entry name" value="ATP-DEPENDENT DNA HELICASE"/>
    <property type="match status" value="1"/>
</dbReference>
<reference evidence="1 2" key="1">
    <citation type="journal article" date="2019" name="Sci. Rep.">
        <title>Orb-weaving spider Araneus ventricosus genome elucidates the spidroin gene catalogue.</title>
        <authorList>
            <person name="Kono N."/>
            <person name="Nakamura H."/>
            <person name="Ohtoshi R."/>
            <person name="Moran D.A.P."/>
            <person name="Shinohara A."/>
            <person name="Yoshida Y."/>
            <person name="Fujiwara M."/>
            <person name="Mori M."/>
            <person name="Tomita M."/>
            <person name="Arakawa K."/>
        </authorList>
    </citation>
    <scope>NUCLEOTIDE SEQUENCE [LARGE SCALE GENOMIC DNA]</scope>
</reference>
<dbReference type="PANTHER" id="PTHR45786">
    <property type="entry name" value="DNA BINDING PROTEIN-LIKE"/>
    <property type="match status" value="1"/>
</dbReference>
<accession>A0A4Y2BLW0</accession>
<proteinExistence type="predicted"/>
<evidence type="ECO:0000313" key="1">
    <source>
        <dbReference type="EMBL" id="GBL92174.1"/>
    </source>
</evidence>
<dbReference type="AlphaFoldDB" id="A0A4Y2BLW0"/>
<protein>
    <recommendedName>
        <fullName evidence="3">Helitron helicase-like domain-containing protein</fullName>
    </recommendedName>
</protein>
<gene>
    <name evidence="1" type="ORF">AVEN_91515_1</name>
</gene>
<keyword evidence="2" id="KW-1185">Reference proteome</keyword>
<dbReference type="EMBL" id="BGPR01000084">
    <property type="protein sequence ID" value="GBL92174.1"/>
    <property type="molecule type" value="Genomic_DNA"/>
</dbReference>
<evidence type="ECO:0000313" key="2">
    <source>
        <dbReference type="Proteomes" id="UP000499080"/>
    </source>
</evidence>
<comment type="caution">
    <text evidence="1">The sequence shown here is derived from an EMBL/GenBank/DDBJ whole genome shotgun (WGS) entry which is preliminary data.</text>
</comment>
<dbReference type="OrthoDB" id="6466459at2759"/>
<sequence>MSLYFDSWDTKSLIESLQKMLHESNHYVQKFKMAIEDNPTDDLQVVIKADKKPTEGHECVFDTPVLNEITIIIARNDFEKRDIVLTMRSNELKNMCDTHISYDALQYPFMFPRGEDGNAININEPETSNQINKILCAMSFYAYRLMVRSRTVC</sequence>
<name>A0A4Y2BLW0_ARAVE</name>
<dbReference type="Proteomes" id="UP000499080">
    <property type="component" value="Unassembled WGS sequence"/>
</dbReference>
<organism evidence="1 2">
    <name type="scientific">Araneus ventricosus</name>
    <name type="common">Orbweaver spider</name>
    <name type="synonym">Epeira ventricosa</name>
    <dbReference type="NCBI Taxonomy" id="182803"/>
    <lineage>
        <taxon>Eukaryota</taxon>
        <taxon>Metazoa</taxon>
        <taxon>Ecdysozoa</taxon>
        <taxon>Arthropoda</taxon>
        <taxon>Chelicerata</taxon>
        <taxon>Arachnida</taxon>
        <taxon>Araneae</taxon>
        <taxon>Araneomorphae</taxon>
        <taxon>Entelegynae</taxon>
        <taxon>Araneoidea</taxon>
        <taxon>Araneidae</taxon>
        <taxon>Araneus</taxon>
    </lineage>
</organism>
<evidence type="ECO:0008006" key="3">
    <source>
        <dbReference type="Google" id="ProtNLM"/>
    </source>
</evidence>